<dbReference type="Pfam" id="PF00266">
    <property type="entry name" value="Aminotran_5"/>
    <property type="match status" value="1"/>
</dbReference>
<keyword evidence="3" id="KW-0032">Aminotransferase</keyword>
<comment type="caution">
    <text evidence="3">The sequence shown here is derived from an EMBL/GenBank/DDBJ whole genome shotgun (WGS) entry which is preliminary data.</text>
</comment>
<accession>A0A934I7F9</accession>
<feature type="domain" description="Aminotransferase class V" evidence="2">
    <location>
        <begin position="74"/>
        <end position="409"/>
    </location>
</feature>
<dbReference type="PANTHER" id="PTHR43586:SF21">
    <property type="entry name" value="PYRIDOXAL PHOSPHATE (PLP)-DEPENDENT ASPARTATE AMINOTRANSFERASE SUPERFAMILY"/>
    <property type="match status" value="1"/>
</dbReference>
<dbReference type="AlphaFoldDB" id="A0A934I7F9"/>
<dbReference type="Gene3D" id="3.90.1150.10">
    <property type="entry name" value="Aspartate Aminotransferase, domain 1"/>
    <property type="match status" value="1"/>
</dbReference>
<organism evidence="3 4">
    <name type="scientific">Corynebacterium meridianum</name>
    <dbReference type="NCBI Taxonomy" id="2765363"/>
    <lineage>
        <taxon>Bacteria</taxon>
        <taxon>Bacillati</taxon>
        <taxon>Actinomycetota</taxon>
        <taxon>Actinomycetes</taxon>
        <taxon>Mycobacteriales</taxon>
        <taxon>Corynebacteriaceae</taxon>
        <taxon>Corynebacterium</taxon>
    </lineage>
</organism>
<feature type="region of interest" description="Disordered" evidence="1">
    <location>
        <begin position="49"/>
        <end position="71"/>
    </location>
</feature>
<dbReference type="RefSeq" id="WP_198738875.1">
    <property type="nucleotide sequence ID" value="NZ_JAEIOS010000013.1"/>
</dbReference>
<proteinExistence type="predicted"/>
<dbReference type="Proteomes" id="UP000645966">
    <property type="component" value="Unassembled WGS sequence"/>
</dbReference>
<keyword evidence="3" id="KW-0808">Transferase</keyword>
<dbReference type="EMBL" id="JAEIOS010000013">
    <property type="protein sequence ID" value="MBI8989850.1"/>
    <property type="molecule type" value="Genomic_DNA"/>
</dbReference>
<name>A0A934I7F9_9CORY</name>
<dbReference type="InterPro" id="IPR015421">
    <property type="entry name" value="PyrdxlP-dep_Trfase_major"/>
</dbReference>
<dbReference type="SUPFAM" id="SSF53383">
    <property type="entry name" value="PLP-dependent transferases"/>
    <property type="match status" value="1"/>
</dbReference>
<reference evidence="3" key="1">
    <citation type="submission" date="2020-12" db="EMBL/GenBank/DDBJ databases">
        <title>Genome public.</title>
        <authorList>
            <person name="Sun Q."/>
        </authorList>
    </citation>
    <scope>NUCLEOTIDE SEQUENCE</scope>
    <source>
        <strain evidence="3">CCM 8863</strain>
    </source>
</reference>
<evidence type="ECO:0000313" key="3">
    <source>
        <dbReference type="EMBL" id="MBI8989850.1"/>
    </source>
</evidence>
<keyword evidence="4" id="KW-1185">Reference proteome</keyword>
<evidence type="ECO:0000259" key="2">
    <source>
        <dbReference type="Pfam" id="PF00266"/>
    </source>
</evidence>
<protein>
    <submittedName>
        <fullName evidence="3">Aminotransferase class V-fold PLP-dependent enzyme</fullName>
    </submittedName>
</protein>
<gene>
    <name evidence="3" type="ORF">JDV75_08760</name>
</gene>
<dbReference type="GO" id="GO:0008483">
    <property type="term" value="F:transaminase activity"/>
    <property type="evidence" value="ECO:0007669"/>
    <property type="project" value="UniProtKB-KW"/>
</dbReference>
<dbReference type="InterPro" id="IPR015422">
    <property type="entry name" value="PyrdxlP-dep_Trfase_small"/>
</dbReference>
<dbReference type="PANTHER" id="PTHR43586">
    <property type="entry name" value="CYSTEINE DESULFURASE"/>
    <property type="match status" value="1"/>
</dbReference>
<sequence length="418" mass="44395">MALDVARVRGLYVSLSDGWTYLNAHELPQIPERVASGVATAFRTSASATSGQVATGTHGLTAPGGGRRGDIHTDSARRAIADLVGASADRVVLGPNRETLLRTVADSLRSRLRRGGSVILGRCADPSLNGPFAALDALDGVTVRWAEPDLGTGEWPAWQYRDLVDGSTRLVVVNAAHRLLGTVAPVRDIAETVHSRSRAWVFVDASTVAAYRGIDMDDCGADVVLLDCAAFGGPQVSALVFRDTTMFPRLDGAWEGAPVDRATKLELGPLPTGLLGGVAPAVDHLAGLKEDARGSRRNRLIESAGELEDYMHFLSLHLIDSLQWLGGLHLIGITGETAGDVYRQDRIPRVSLVVPGVDAQTVHQRLVDNRLITTVSPRDPLLEQMGAREAGGSVTVSLGPFNTTADIDQLTRAVASFG</sequence>
<evidence type="ECO:0000256" key="1">
    <source>
        <dbReference type="SAM" id="MobiDB-lite"/>
    </source>
</evidence>
<dbReference type="Gene3D" id="3.40.640.10">
    <property type="entry name" value="Type I PLP-dependent aspartate aminotransferase-like (Major domain)"/>
    <property type="match status" value="1"/>
</dbReference>
<evidence type="ECO:0000313" key="4">
    <source>
        <dbReference type="Proteomes" id="UP000645966"/>
    </source>
</evidence>
<dbReference type="InterPro" id="IPR015424">
    <property type="entry name" value="PyrdxlP-dep_Trfase"/>
</dbReference>
<dbReference type="InterPro" id="IPR000192">
    <property type="entry name" value="Aminotrans_V_dom"/>
</dbReference>